<dbReference type="OrthoDB" id="422362at2759"/>
<dbReference type="PROSITE" id="PS51215">
    <property type="entry name" value="AWS"/>
    <property type="match status" value="1"/>
</dbReference>
<dbReference type="Gene3D" id="1.20.930.10">
    <property type="entry name" value="Conserved domain common to transcription factors TFIIS, elongin A, CRSP70"/>
    <property type="match status" value="1"/>
</dbReference>
<dbReference type="Proteomes" id="UP000253551">
    <property type="component" value="Unassembled WGS sequence"/>
</dbReference>
<dbReference type="InterPro" id="IPR003616">
    <property type="entry name" value="Post-SET_dom"/>
</dbReference>
<evidence type="ECO:0000259" key="11">
    <source>
        <dbReference type="PROSITE" id="PS51215"/>
    </source>
</evidence>
<evidence type="ECO:0000256" key="5">
    <source>
        <dbReference type="ARBA" id="ARBA00022603"/>
    </source>
</evidence>
<dbReference type="SUPFAM" id="SSF82199">
    <property type="entry name" value="SET domain"/>
    <property type="match status" value="1"/>
</dbReference>
<dbReference type="AlphaFoldDB" id="A0A367IWM0"/>
<evidence type="ECO:0000259" key="10">
    <source>
        <dbReference type="PROSITE" id="PS50868"/>
    </source>
</evidence>
<protein>
    <submittedName>
        <fullName evidence="12">Histone methyltransferase set2</fullName>
    </submittedName>
</protein>
<gene>
    <name evidence="12" type="primary">SET2_3</name>
    <name evidence="12" type="ORF">CU098_003275</name>
</gene>
<comment type="caution">
    <text evidence="12">The sequence shown here is derived from an EMBL/GenBank/DDBJ whole genome shotgun (WGS) entry which is preliminary data.</text>
</comment>
<proteinExistence type="predicted"/>
<evidence type="ECO:0000313" key="13">
    <source>
        <dbReference type="Proteomes" id="UP000253551"/>
    </source>
</evidence>
<evidence type="ECO:0000256" key="2">
    <source>
        <dbReference type="ARBA" id="ARBA00004123"/>
    </source>
</evidence>
<dbReference type="SMART" id="SM00317">
    <property type="entry name" value="SET"/>
    <property type="match status" value="1"/>
</dbReference>
<dbReference type="GO" id="GO:0032259">
    <property type="term" value="P:methylation"/>
    <property type="evidence" value="ECO:0007669"/>
    <property type="project" value="UniProtKB-KW"/>
</dbReference>
<evidence type="ECO:0000259" key="9">
    <source>
        <dbReference type="PROSITE" id="PS50280"/>
    </source>
</evidence>
<dbReference type="InterPro" id="IPR001214">
    <property type="entry name" value="SET_dom"/>
</dbReference>
<organism evidence="12 13">
    <name type="scientific">Rhizopus stolonifer</name>
    <name type="common">Rhizopus nigricans</name>
    <dbReference type="NCBI Taxonomy" id="4846"/>
    <lineage>
        <taxon>Eukaryota</taxon>
        <taxon>Fungi</taxon>
        <taxon>Fungi incertae sedis</taxon>
        <taxon>Mucoromycota</taxon>
        <taxon>Mucoromycotina</taxon>
        <taxon>Mucoromycetes</taxon>
        <taxon>Mucorales</taxon>
        <taxon>Mucorineae</taxon>
        <taxon>Rhizopodaceae</taxon>
        <taxon>Rhizopus</taxon>
    </lineage>
</organism>
<comment type="subcellular location">
    <subcellularLocation>
        <location evidence="3">Chromosome</location>
    </subcellularLocation>
    <subcellularLocation>
        <location evidence="2">Nucleus</location>
    </subcellularLocation>
</comment>
<evidence type="ECO:0000256" key="3">
    <source>
        <dbReference type="ARBA" id="ARBA00004286"/>
    </source>
</evidence>
<comment type="function">
    <text evidence="1">Histone methyltransferase that trimethylates histone H3 'Lys-36' forming H3K36me3. Involved in transcription elongation as well as in transcription repression.</text>
</comment>
<evidence type="ECO:0000256" key="4">
    <source>
        <dbReference type="ARBA" id="ARBA00022454"/>
    </source>
</evidence>
<feature type="non-terminal residue" evidence="12">
    <location>
        <position position="1"/>
    </location>
</feature>
<dbReference type="GO" id="GO:0046975">
    <property type="term" value="F:histone H3K36 methyltransferase activity"/>
    <property type="evidence" value="ECO:0007669"/>
    <property type="project" value="InterPro"/>
</dbReference>
<keyword evidence="6 12" id="KW-0808">Transferase</keyword>
<dbReference type="CDD" id="cd19172">
    <property type="entry name" value="SET_SETD2"/>
    <property type="match status" value="1"/>
</dbReference>
<dbReference type="PROSITE" id="PS50280">
    <property type="entry name" value="SET"/>
    <property type="match status" value="1"/>
</dbReference>
<dbReference type="EMBL" id="PJQM01005244">
    <property type="protein sequence ID" value="RCH82078.1"/>
    <property type="molecule type" value="Genomic_DNA"/>
</dbReference>
<evidence type="ECO:0000256" key="8">
    <source>
        <dbReference type="ARBA" id="ARBA00023242"/>
    </source>
</evidence>
<dbReference type="Pfam" id="PF08711">
    <property type="entry name" value="Med26"/>
    <property type="match status" value="1"/>
</dbReference>
<feature type="domain" description="Post-SET" evidence="10">
    <location>
        <begin position="309"/>
        <end position="325"/>
    </location>
</feature>
<keyword evidence="8" id="KW-0539">Nucleus</keyword>
<dbReference type="InterPro" id="IPR044437">
    <property type="entry name" value="SETD2/Set2_SET"/>
</dbReference>
<keyword evidence="7" id="KW-0949">S-adenosyl-L-methionine</keyword>
<dbReference type="Gene3D" id="2.170.270.10">
    <property type="entry name" value="SET domain"/>
    <property type="match status" value="1"/>
</dbReference>
<keyword evidence="5 12" id="KW-0489">Methyltransferase</keyword>
<dbReference type="Pfam" id="PF00856">
    <property type="entry name" value="SET"/>
    <property type="match status" value="1"/>
</dbReference>
<dbReference type="InterPro" id="IPR046341">
    <property type="entry name" value="SET_dom_sf"/>
</dbReference>
<dbReference type="SUPFAM" id="SSF47676">
    <property type="entry name" value="Conserved domain common to transcription factors TFIIS, elongin A, CRSP70"/>
    <property type="match status" value="1"/>
</dbReference>
<dbReference type="PANTHER" id="PTHR22884">
    <property type="entry name" value="SET DOMAIN PROTEINS"/>
    <property type="match status" value="1"/>
</dbReference>
<dbReference type="GO" id="GO:0005694">
    <property type="term" value="C:chromosome"/>
    <property type="evidence" value="ECO:0007669"/>
    <property type="project" value="UniProtKB-SubCell"/>
</dbReference>
<dbReference type="STRING" id="4846.A0A367IWM0"/>
<dbReference type="PROSITE" id="PS50868">
    <property type="entry name" value="POST_SET"/>
    <property type="match status" value="1"/>
</dbReference>
<dbReference type="InterPro" id="IPR017923">
    <property type="entry name" value="TFIIS_N"/>
</dbReference>
<feature type="non-terminal residue" evidence="12">
    <location>
        <position position="510"/>
    </location>
</feature>
<feature type="domain" description="AWS" evidence="11">
    <location>
        <begin position="128"/>
        <end position="183"/>
    </location>
</feature>
<dbReference type="Pfam" id="PF17907">
    <property type="entry name" value="AWS"/>
    <property type="match status" value="1"/>
</dbReference>
<dbReference type="SMART" id="SM00570">
    <property type="entry name" value="AWS"/>
    <property type="match status" value="1"/>
</dbReference>
<sequence length="510" mass="58604">DTTQKHLSSTVNVVCAQVTTTPTTTTTTSQAMWDSTHHAAGHDDSCSDKEDLDILTAMATGPSDLFQFHFEFGSKRPPKESLSESEDHGWALDDSRYFPAATEEALATYENITANIYIGSATGRSMAEESMPCECKYDSELDPPLDACGDDNRCINRMMFMECMVQDCPCGRLCRNRRFQLGQYAPVDVIKTQKKGFGLRALTNLPPNSFIMEYMGEVIPQKVFLDRTREYDAEGYTHYYFMTLKNDEIIDATKRGCLARFMNHSCNPNCVTQKWVIGKKMRIGIFTSRFITAGEELTFDYKFERYGTVAQACYCGEFNCKGYIGASDNSHEDHVFEHVKEVVKQARQLQPLQDPNTVQSFVKRMLNSVGKPRLVNKLLMRLKMTNVDNSHGREILKMIVRLHGLKMLKFWLGEWKSNETIVLRVLQVLEKLPLANRNGLEDCQLFDVVQRFVDHDNEEISQLSEYLLASWNELKSVYPEKVTNKTKKRFKKRKRYESSRELFDPDNDYL</sequence>
<evidence type="ECO:0000256" key="1">
    <source>
        <dbReference type="ARBA" id="ARBA00003901"/>
    </source>
</evidence>
<evidence type="ECO:0000313" key="12">
    <source>
        <dbReference type="EMBL" id="RCH82078.1"/>
    </source>
</evidence>
<accession>A0A367IWM0</accession>
<evidence type="ECO:0000256" key="7">
    <source>
        <dbReference type="ARBA" id="ARBA00022691"/>
    </source>
</evidence>
<reference evidence="12 13" key="1">
    <citation type="journal article" date="2018" name="G3 (Bethesda)">
        <title>Phylogenetic and Phylogenomic Definition of Rhizopus Species.</title>
        <authorList>
            <person name="Gryganskyi A.P."/>
            <person name="Golan J."/>
            <person name="Dolatabadi S."/>
            <person name="Mondo S."/>
            <person name="Robb S."/>
            <person name="Idnurm A."/>
            <person name="Muszewska A."/>
            <person name="Steczkiewicz K."/>
            <person name="Masonjones S."/>
            <person name="Liao H.L."/>
            <person name="Gajdeczka M.T."/>
            <person name="Anike F."/>
            <person name="Vuek A."/>
            <person name="Anishchenko I.M."/>
            <person name="Voigt K."/>
            <person name="de Hoog G.S."/>
            <person name="Smith M.E."/>
            <person name="Heitman J."/>
            <person name="Vilgalys R."/>
            <person name="Stajich J.E."/>
        </authorList>
    </citation>
    <scope>NUCLEOTIDE SEQUENCE [LARGE SCALE GENOMIC DNA]</scope>
    <source>
        <strain evidence="12 13">LSU 92-RS-03</strain>
    </source>
</reference>
<evidence type="ECO:0000256" key="6">
    <source>
        <dbReference type="ARBA" id="ARBA00022679"/>
    </source>
</evidence>
<keyword evidence="4" id="KW-0158">Chromosome</keyword>
<keyword evidence="13" id="KW-1185">Reference proteome</keyword>
<dbReference type="InterPro" id="IPR035441">
    <property type="entry name" value="TFIIS/LEDGF_dom_sf"/>
</dbReference>
<feature type="domain" description="SET" evidence="9">
    <location>
        <begin position="185"/>
        <end position="302"/>
    </location>
</feature>
<dbReference type="GO" id="GO:0005634">
    <property type="term" value="C:nucleus"/>
    <property type="evidence" value="ECO:0007669"/>
    <property type="project" value="UniProtKB-SubCell"/>
</dbReference>
<dbReference type="InterPro" id="IPR050777">
    <property type="entry name" value="SET2_Histone-Lys_MeTrsfase"/>
</dbReference>
<dbReference type="InterPro" id="IPR006560">
    <property type="entry name" value="AWS_dom"/>
</dbReference>
<name>A0A367IWM0_RHIST</name>